<feature type="chain" id="PRO_5013241384" evidence="5">
    <location>
        <begin position="24"/>
        <end position="493"/>
    </location>
</feature>
<reference evidence="7 8" key="1">
    <citation type="submission" date="2017-09" db="EMBL/GenBank/DDBJ databases">
        <title>Phase variable restriction modification systems are present in the genome sequences of periodontal pathogens Prevotella intermedia, Tannerella forsythia and Porphyromonas gingivalis.</title>
        <authorList>
            <person name="Haigh R.D."/>
            <person name="Crawford L."/>
            <person name="Ralph J."/>
            <person name="Wanford J."/>
            <person name="Vartoukian S.R."/>
            <person name="Hijazib K."/>
            <person name="Wade W."/>
            <person name="Oggioni M.R."/>
        </authorList>
    </citation>
    <scope>NUCLEOTIDE SEQUENCE [LARGE SCALE GENOMIC DNA]</scope>
    <source>
        <strain evidence="7 8">WW11663</strain>
    </source>
</reference>
<dbReference type="Pfam" id="PF02055">
    <property type="entry name" value="Glyco_hydro_30"/>
    <property type="match status" value="2"/>
</dbReference>
<feature type="signal peptide" evidence="5">
    <location>
        <begin position="1"/>
        <end position="23"/>
    </location>
</feature>
<dbReference type="InterPro" id="IPR017853">
    <property type="entry name" value="GH"/>
</dbReference>
<dbReference type="GO" id="GO:0016020">
    <property type="term" value="C:membrane"/>
    <property type="evidence" value="ECO:0007669"/>
    <property type="project" value="GOC"/>
</dbReference>
<keyword evidence="4 7" id="KW-0326">Glycosidase</keyword>
<accession>A0A2A6EB58</accession>
<protein>
    <submittedName>
        <fullName evidence="7">Beta-glycosidase</fullName>
    </submittedName>
</protein>
<dbReference type="SUPFAM" id="SSF51445">
    <property type="entry name" value="(Trans)glycosidases"/>
    <property type="match status" value="1"/>
</dbReference>
<evidence type="ECO:0000313" key="7">
    <source>
        <dbReference type="EMBL" id="PDP44660.1"/>
    </source>
</evidence>
<evidence type="ECO:0000256" key="1">
    <source>
        <dbReference type="ARBA" id="ARBA00005382"/>
    </source>
</evidence>
<evidence type="ECO:0000256" key="2">
    <source>
        <dbReference type="ARBA" id="ARBA00022729"/>
    </source>
</evidence>
<dbReference type="AlphaFoldDB" id="A0A2A6EB58"/>
<organism evidence="7 8">
    <name type="scientific">Tannerella forsythia</name>
    <name type="common">Bacteroides forsythus</name>
    <dbReference type="NCBI Taxonomy" id="28112"/>
    <lineage>
        <taxon>Bacteria</taxon>
        <taxon>Pseudomonadati</taxon>
        <taxon>Bacteroidota</taxon>
        <taxon>Bacteroidia</taxon>
        <taxon>Bacteroidales</taxon>
        <taxon>Tannerellaceae</taxon>
        <taxon>Tannerella</taxon>
    </lineage>
</organism>
<evidence type="ECO:0000256" key="3">
    <source>
        <dbReference type="ARBA" id="ARBA00022801"/>
    </source>
</evidence>
<dbReference type="InterPro" id="IPR013780">
    <property type="entry name" value="Glyco_hydro_b"/>
</dbReference>
<dbReference type="PANTHER" id="PTHR11069">
    <property type="entry name" value="GLUCOSYLCERAMIDASE"/>
    <property type="match status" value="1"/>
</dbReference>
<dbReference type="PANTHER" id="PTHR11069:SF23">
    <property type="entry name" value="LYSOSOMAL ACID GLUCOSYLCERAMIDASE"/>
    <property type="match status" value="1"/>
</dbReference>
<feature type="domain" description="Glycosyl hydrolase family 30 TIM-barrel" evidence="6">
    <location>
        <begin position="79"/>
        <end position="175"/>
    </location>
</feature>
<evidence type="ECO:0000256" key="5">
    <source>
        <dbReference type="SAM" id="SignalP"/>
    </source>
</evidence>
<proteinExistence type="inferred from homology"/>
<evidence type="ECO:0000256" key="4">
    <source>
        <dbReference type="RuleBase" id="RU361188"/>
    </source>
</evidence>
<dbReference type="Gene3D" id="2.60.40.1180">
    <property type="entry name" value="Golgi alpha-mannosidase II"/>
    <property type="match status" value="1"/>
</dbReference>
<keyword evidence="3 4" id="KW-0378">Hydrolase</keyword>
<dbReference type="InterPro" id="IPR001139">
    <property type="entry name" value="Glyco_hydro_30"/>
</dbReference>
<evidence type="ECO:0000313" key="8">
    <source>
        <dbReference type="Proteomes" id="UP000219259"/>
    </source>
</evidence>
<dbReference type="Proteomes" id="UP000219259">
    <property type="component" value="Unassembled WGS sequence"/>
</dbReference>
<dbReference type="EMBL" id="NSLJ01000005">
    <property type="protein sequence ID" value="PDP44660.1"/>
    <property type="molecule type" value="Genomic_DNA"/>
</dbReference>
<evidence type="ECO:0000259" key="6">
    <source>
        <dbReference type="Pfam" id="PF02055"/>
    </source>
</evidence>
<comment type="similarity">
    <text evidence="1 4">Belongs to the glycosyl hydrolase 30 family.</text>
</comment>
<dbReference type="GO" id="GO:0006680">
    <property type="term" value="P:glucosylceramide catabolic process"/>
    <property type="evidence" value="ECO:0007669"/>
    <property type="project" value="TreeGrafter"/>
</dbReference>
<name>A0A2A6EB58_TANFO</name>
<feature type="domain" description="Glycosyl hydrolase family 30 TIM-barrel" evidence="6">
    <location>
        <begin position="222"/>
        <end position="424"/>
    </location>
</feature>
<sequence length="493" mass="57556">MKRFLKRILMFSCLAMSVSNLYAQSYTWFCSTENDVWKETKIKLQSKSETTPILKVTGAESIQIFKRWGTCFNELGWDALNLLSLEQQDAILSKLFSPDGELHFSMGRIPMNANDYARDWYSCDEVDGDFQLKYFNIDRDKKTIIPFIRKALHYNPNMTFWASPWSPPSWMKVNHYYSILSNDKVNKMSPLSNVILHENSTERNDAYYPKQLAVNDYFIQDTRYLRTYADYFCRFISAYQDENIPVTKVMFQNEPWAFTIYPGCAWTPEGIIRFNVEYLAPELKKRHPDVSLYLGTLNTNRFEIVDKILSDPRMHKTVDGLGFQWWGGQILPDIRKKYPHYKYMQTENECGSGTFDWKAAEHTFNLINHYLGNGCEEYTFWNAILCDEGTSGWGWKQNALIHVDSKTEAVTYTPEYYAVRHFSDKVTSGTKVLQYKEKGDDKLPAMVFLTSDNKYLVVAGNFNDEPRKLTIQLGAKFLVATLKPHSFNSFYMK</sequence>
<dbReference type="RefSeq" id="WP_081094325.1">
    <property type="nucleotide sequence ID" value="NZ_CALHNL010000090.1"/>
</dbReference>
<comment type="caution">
    <text evidence="7">The sequence shown here is derived from an EMBL/GenBank/DDBJ whole genome shotgun (WGS) entry which is preliminary data.</text>
</comment>
<dbReference type="GO" id="GO:0004348">
    <property type="term" value="F:glucosylceramidase activity"/>
    <property type="evidence" value="ECO:0007669"/>
    <property type="project" value="InterPro"/>
</dbReference>
<gene>
    <name evidence="7" type="ORF">CLI86_02740</name>
</gene>
<dbReference type="InterPro" id="IPR033453">
    <property type="entry name" value="Glyco_hydro_30_TIM-barrel"/>
</dbReference>
<keyword evidence="2 5" id="KW-0732">Signal</keyword>
<dbReference type="Gene3D" id="3.20.20.80">
    <property type="entry name" value="Glycosidases"/>
    <property type="match status" value="1"/>
</dbReference>